<comment type="caution">
    <text evidence="5">The sequence shown here is derived from an EMBL/GenBank/DDBJ whole genome shotgun (WGS) entry which is preliminary data.</text>
</comment>
<evidence type="ECO:0000313" key="5">
    <source>
        <dbReference type="EMBL" id="EDP43543.1"/>
    </source>
</evidence>
<evidence type="ECO:0000313" key="6">
    <source>
        <dbReference type="Proteomes" id="UP000008837"/>
    </source>
</evidence>
<feature type="domain" description="Erythromycin biosynthesis protein CIII-like C-terminal" evidence="4">
    <location>
        <begin position="339"/>
        <end position="448"/>
    </location>
</feature>
<keyword evidence="6" id="KW-1185">Reference proteome</keyword>
<dbReference type="AlphaFoldDB" id="A8Q1A0"/>
<dbReference type="InParanoid" id="A8Q1A0"/>
<accession>A8Q1A0</accession>
<dbReference type="GeneID" id="5855064"/>
<keyword evidence="2" id="KW-0808">Transferase</keyword>
<keyword evidence="3" id="KW-1133">Transmembrane helix</keyword>
<proteinExistence type="predicted"/>
<dbReference type="Proteomes" id="UP000008837">
    <property type="component" value="Unassembled WGS sequence"/>
</dbReference>
<evidence type="ECO:0000256" key="1">
    <source>
        <dbReference type="ARBA" id="ARBA00022676"/>
    </source>
</evidence>
<dbReference type="EMBL" id="AAYY01000006">
    <property type="protein sequence ID" value="EDP43543.1"/>
    <property type="molecule type" value="Genomic_DNA"/>
</dbReference>
<evidence type="ECO:0000259" key="4">
    <source>
        <dbReference type="Pfam" id="PF06722"/>
    </source>
</evidence>
<dbReference type="SUPFAM" id="SSF53756">
    <property type="entry name" value="UDP-Glycosyltransferase/glycogen phosphorylase"/>
    <property type="match status" value="1"/>
</dbReference>
<dbReference type="RefSeq" id="XP_001730757.1">
    <property type="nucleotide sequence ID" value="XM_001730705.1"/>
</dbReference>
<keyword evidence="1" id="KW-0328">Glycosyltransferase</keyword>
<dbReference type="PANTHER" id="PTHR48043:SF151">
    <property type="entry name" value="GLYCOSYLTRANSFERASE FAMILY 1 PROTEIN"/>
    <property type="match status" value="1"/>
</dbReference>
<dbReference type="InterPro" id="IPR050271">
    <property type="entry name" value="UDP-glycosyltransferase"/>
</dbReference>
<gene>
    <name evidence="5" type="ORF">MGL_1756</name>
</gene>
<sequence>MMSGASVLPRVQKIQKLGSYPVQTEANPTDSMLKTYPIVFVSLGTSPVLSYLDYVDEQPERFHSHCCAKPGKVMGWVQLYKEVVPDSTDEYLRMTHLVRDYVEKFDADMIIVDNFSPFAVDGVRLTKRPFIETAPGSVMGVASQVNPFKQPLPMSGGRSGEGGLFVILSNFIFIFNWLYFYLFDPWSTRRRKFRKEVLKLSTPNPLDDAIMPPAPGVLPQQISTLAFSVAGLDIYASNAYDKSVFFVGPCFVPNALPDTNANAPTPVDDPVLAWMDELYAQNKRVVCINMGTIYYYLRKDYDNLLRALHMLHERMPNVAILWKIPDRSQDVQPIPKAEEANLPSFIYRVAWIPDMFKVMQHPALGVVMHHGGGNSLNEALAYGVPQFCVSQWVDTHDIGLCIQNSGVGLWADHSPEFIPEDVSSKLATLLEDKGLGFRHRALAWKLKTQQAGGTSFAADVIQSYVSGYTFEGGNSKAPVANAM</sequence>
<dbReference type="GO" id="GO:0008194">
    <property type="term" value="F:UDP-glycosyltransferase activity"/>
    <property type="evidence" value="ECO:0007669"/>
    <property type="project" value="InterPro"/>
</dbReference>
<dbReference type="InterPro" id="IPR002213">
    <property type="entry name" value="UDP_glucos_trans"/>
</dbReference>
<evidence type="ECO:0000256" key="2">
    <source>
        <dbReference type="ARBA" id="ARBA00022679"/>
    </source>
</evidence>
<keyword evidence="3" id="KW-0472">Membrane</keyword>
<dbReference type="OMA" id="DYGQANV"/>
<dbReference type="GO" id="GO:0016758">
    <property type="term" value="F:hexosyltransferase activity"/>
    <property type="evidence" value="ECO:0007669"/>
    <property type="project" value="UniProtKB-ARBA"/>
</dbReference>
<dbReference type="VEuPathDB" id="FungiDB:MGL_1756"/>
<dbReference type="OrthoDB" id="5835829at2759"/>
<name>A8Q1A0_MALGO</name>
<evidence type="ECO:0000256" key="3">
    <source>
        <dbReference type="SAM" id="Phobius"/>
    </source>
</evidence>
<dbReference type="PANTHER" id="PTHR48043">
    <property type="entry name" value="EG:EG0003.4 PROTEIN-RELATED"/>
    <property type="match status" value="1"/>
</dbReference>
<dbReference type="Pfam" id="PF06722">
    <property type="entry name" value="EryCIII-like_C"/>
    <property type="match status" value="1"/>
</dbReference>
<dbReference type="Gene3D" id="3.40.50.2000">
    <property type="entry name" value="Glycogen Phosphorylase B"/>
    <property type="match status" value="2"/>
</dbReference>
<reference evidence="5 6" key="1">
    <citation type="journal article" date="2007" name="Proc. Natl. Acad. Sci. U.S.A.">
        <title>Dandruff-associated Malassezia genomes reveal convergent and divergent virulence traits shared with plant and human fungal pathogens.</title>
        <authorList>
            <person name="Xu J."/>
            <person name="Saunders C.W."/>
            <person name="Hu P."/>
            <person name="Grant R.A."/>
            <person name="Boekhout T."/>
            <person name="Kuramae E.E."/>
            <person name="Kronstad J.W."/>
            <person name="Deangelis Y.M."/>
            <person name="Reeder N.L."/>
            <person name="Johnstone K.R."/>
            <person name="Leland M."/>
            <person name="Fieno A.M."/>
            <person name="Begley W.M."/>
            <person name="Sun Y."/>
            <person name="Lacey M.P."/>
            <person name="Chaudhary T."/>
            <person name="Keough T."/>
            <person name="Chu L."/>
            <person name="Sears R."/>
            <person name="Yuan B."/>
            <person name="Dawson T.L.Jr."/>
        </authorList>
    </citation>
    <scope>NUCLEOTIDE SEQUENCE [LARGE SCALE GENOMIC DNA]</scope>
    <source>
        <strain evidence="6">ATCC MYA-4612 / CBS 7966</strain>
    </source>
</reference>
<dbReference type="CDD" id="cd03784">
    <property type="entry name" value="GT1_Gtf-like"/>
    <property type="match status" value="1"/>
</dbReference>
<protein>
    <recommendedName>
        <fullName evidence="4">Erythromycin biosynthesis protein CIII-like C-terminal domain-containing protein</fullName>
    </recommendedName>
</protein>
<organism evidence="5 6">
    <name type="scientific">Malassezia globosa (strain ATCC MYA-4612 / CBS 7966)</name>
    <name type="common">Dandruff-associated fungus</name>
    <dbReference type="NCBI Taxonomy" id="425265"/>
    <lineage>
        <taxon>Eukaryota</taxon>
        <taxon>Fungi</taxon>
        <taxon>Dikarya</taxon>
        <taxon>Basidiomycota</taxon>
        <taxon>Ustilaginomycotina</taxon>
        <taxon>Malasseziomycetes</taxon>
        <taxon>Malasseziales</taxon>
        <taxon>Malasseziaceae</taxon>
        <taxon>Malassezia</taxon>
    </lineage>
</organism>
<dbReference type="KEGG" id="mgl:MGL_1756"/>
<keyword evidence="3" id="KW-0812">Transmembrane</keyword>
<feature type="transmembrane region" description="Helical" evidence="3">
    <location>
        <begin position="162"/>
        <end position="182"/>
    </location>
</feature>
<dbReference type="InterPro" id="IPR010610">
    <property type="entry name" value="EryCIII-like_C"/>
</dbReference>